<evidence type="ECO:0000313" key="3">
    <source>
        <dbReference type="EMBL" id="TLQ39069.1"/>
    </source>
</evidence>
<dbReference type="GO" id="GO:0008982">
    <property type="term" value="F:protein-N(PI)-phosphohistidine-sugar phosphotransferase activity"/>
    <property type="evidence" value="ECO:0007669"/>
    <property type="project" value="InterPro"/>
</dbReference>
<dbReference type="SUPFAM" id="SSF52794">
    <property type="entry name" value="PTS system IIB component-like"/>
    <property type="match status" value="1"/>
</dbReference>
<dbReference type="Gene3D" id="3.40.50.2300">
    <property type="match status" value="1"/>
</dbReference>
<dbReference type="Pfam" id="PF02302">
    <property type="entry name" value="PTS_IIB"/>
    <property type="match status" value="1"/>
</dbReference>
<dbReference type="RefSeq" id="WP_138405454.1">
    <property type="nucleotide sequence ID" value="NZ_VBSP01000061.1"/>
</dbReference>
<comment type="caution">
    <text evidence="3">The sequence shown here is derived from an EMBL/GenBank/DDBJ whole genome shotgun (WGS) entry which is preliminary data.</text>
</comment>
<dbReference type="CDD" id="cd05566">
    <property type="entry name" value="PTS_IIB_galactitol"/>
    <property type="match status" value="1"/>
</dbReference>
<evidence type="ECO:0000259" key="2">
    <source>
        <dbReference type="PROSITE" id="PS51099"/>
    </source>
</evidence>
<dbReference type="EMBL" id="VBSP01000061">
    <property type="protein sequence ID" value="TLQ39069.1"/>
    <property type="molecule type" value="Genomic_DNA"/>
</dbReference>
<feature type="domain" description="PTS EIIB type-2" evidence="2">
    <location>
        <begin position="2"/>
        <end position="94"/>
    </location>
</feature>
<sequence length="94" mass="10296">MKKILVACGSGIATSTAVNNKIKNILDSNGYKGEYEINQIKVTEAPRLSPKYDFLISTTQEPAGLECEYVSAVPFLTGVNIQKATDEILELMKK</sequence>
<evidence type="ECO:0000256" key="1">
    <source>
        <dbReference type="ARBA" id="ARBA00022679"/>
    </source>
</evidence>
<organism evidence="3 4">
    <name type="scientific">Ruoffia tabacinasalis</name>
    <dbReference type="NCBI Taxonomy" id="87458"/>
    <lineage>
        <taxon>Bacteria</taxon>
        <taxon>Bacillati</taxon>
        <taxon>Bacillota</taxon>
        <taxon>Bacilli</taxon>
        <taxon>Lactobacillales</taxon>
        <taxon>Aerococcaceae</taxon>
        <taxon>Ruoffia</taxon>
    </lineage>
</organism>
<dbReference type="InterPro" id="IPR003501">
    <property type="entry name" value="PTS_EIIB_2/3"/>
</dbReference>
<name>A0A5R9DSN1_9LACT</name>
<dbReference type="GO" id="GO:0009401">
    <property type="term" value="P:phosphoenolpyruvate-dependent sugar phosphotransferase system"/>
    <property type="evidence" value="ECO:0007669"/>
    <property type="project" value="InterPro"/>
</dbReference>
<keyword evidence="1" id="KW-0808">Transferase</keyword>
<protein>
    <submittedName>
        <fullName evidence="3">PTS galactitol transporter subunit IIB</fullName>
    </submittedName>
</protein>
<dbReference type="PROSITE" id="PS51099">
    <property type="entry name" value="PTS_EIIB_TYPE_2"/>
    <property type="match status" value="1"/>
</dbReference>
<accession>A0A5R9DSN1</accession>
<dbReference type="OrthoDB" id="6505030at2"/>
<dbReference type="InterPro" id="IPR013011">
    <property type="entry name" value="PTS_EIIB_2"/>
</dbReference>
<gene>
    <name evidence="3" type="ORF">FEZ33_11150</name>
</gene>
<dbReference type="Proteomes" id="UP000306420">
    <property type="component" value="Unassembled WGS sequence"/>
</dbReference>
<proteinExistence type="predicted"/>
<dbReference type="InterPro" id="IPR036095">
    <property type="entry name" value="PTS_EIIB-like_sf"/>
</dbReference>
<evidence type="ECO:0000313" key="4">
    <source>
        <dbReference type="Proteomes" id="UP000306420"/>
    </source>
</evidence>
<dbReference type="AlphaFoldDB" id="A0A5R9DSN1"/>
<reference evidence="3 4" key="1">
    <citation type="submission" date="2019-05" db="EMBL/GenBank/DDBJ databases">
        <title>The metagenome of a microbial culture collection derived from dairy environment covers the genomic content of the human microbiome.</title>
        <authorList>
            <person name="Roder T."/>
            <person name="Wuthrich D."/>
            <person name="Sattari Z."/>
            <person name="Von Ah U."/>
            <person name="Bar C."/>
            <person name="Ronchi F."/>
            <person name="Macpherson A.J."/>
            <person name="Ganal-Vonarburg S.C."/>
            <person name="Bruggmann R."/>
            <person name="Vergeres G."/>
        </authorList>
    </citation>
    <scope>NUCLEOTIDE SEQUENCE [LARGE SCALE GENOMIC DNA]</scope>
    <source>
        <strain evidence="3 4">FAM 24227</strain>
    </source>
</reference>